<gene>
    <name evidence="1" type="ORF">CC84DRAFT_6991</name>
</gene>
<dbReference type="AlphaFoldDB" id="A0A177CUR7"/>
<keyword evidence="2" id="KW-1185">Reference proteome</keyword>
<dbReference type="EMBL" id="KV441548">
    <property type="protein sequence ID" value="OAG11263.1"/>
    <property type="molecule type" value="Genomic_DNA"/>
</dbReference>
<sequence length="170" mass="19748">MFQHWEGPNGLYGIQTWSKNVIRPCKMRYVWFNCLQFGFEYSVFCFLNPSLRIGPRMRKSTEDATRPLLRNHLETAFQRESTGPTQRSPRGLHQPILFPDLFLTLVPFLPALLGCDPDGGVVPILICLKYCLCDRDVRISLYSSFLFRFFRESLNLSTRSVHAVRKTQTP</sequence>
<proteinExistence type="predicted"/>
<dbReference type="GeneID" id="28770582"/>
<evidence type="ECO:0000313" key="2">
    <source>
        <dbReference type="Proteomes" id="UP000077069"/>
    </source>
</evidence>
<evidence type="ECO:0000313" key="1">
    <source>
        <dbReference type="EMBL" id="OAG11263.1"/>
    </source>
</evidence>
<protein>
    <submittedName>
        <fullName evidence="1">Uncharacterized protein</fullName>
    </submittedName>
</protein>
<dbReference type="RefSeq" id="XP_018041628.1">
    <property type="nucleotide sequence ID" value="XM_018187096.1"/>
</dbReference>
<reference evidence="1 2" key="1">
    <citation type="submission" date="2016-05" db="EMBL/GenBank/DDBJ databases">
        <title>Comparative analysis of secretome profiles of manganese(II)-oxidizing ascomycete fungi.</title>
        <authorList>
            <consortium name="DOE Joint Genome Institute"/>
            <person name="Zeiner C.A."/>
            <person name="Purvine S.O."/>
            <person name="Zink E.M."/>
            <person name="Wu S."/>
            <person name="Pasa-Tolic L."/>
            <person name="Chaput D.L."/>
            <person name="Haridas S."/>
            <person name="Grigoriev I.V."/>
            <person name="Santelli C.M."/>
            <person name="Hansel C.M."/>
        </authorList>
    </citation>
    <scope>NUCLEOTIDE SEQUENCE [LARGE SCALE GENOMIC DNA]</scope>
    <source>
        <strain evidence="1 2">AP3s5-JAC2a</strain>
    </source>
</reference>
<dbReference type="Proteomes" id="UP000077069">
    <property type="component" value="Unassembled WGS sequence"/>
</dbReference>
<name>A0A177CUR7_9PLEO</name>
<accession>A0A177CUR7</accession>
<dbReference type="InParanoid" id="A0A177CUR7"/>
<organism evidence="1 2">
    <name type="scientific">Paraphaeosphaeria sporulosa</name>
    <dbReference type="NCBI Taxonomy" id="1460663"/>
    <lineage>
        <taxon>Eukaryota</taxon>
        <taxon>Fungi</taxon>
        <taxon>Dikarya</taxon>
        <taxon>Ascomycota</taxon>
        <taxon>Pezizomycotina</taxon>
        <taxon>Dothideomycetes</taxon>
        <taxon>Pleosporomycetidae</taxon>
        <taxon>Pleosporales</taxon>
        <taxon>Massarineae</taxon>
        <taxon>Didymosphaeriaceae</taxon>
        <taxon>Paraphaeosphaeria</taxon>
    </lineage>
</organism>